<dbReference type="AlphaFoldDB" id="A0AAD9FS84"/>
<feature type="domain" description="Glutamine amidotransferase" evidence="1">
    <location>
        <begin position="112"/>
        <end position="219"/>
    </location>
</feature>
<name>A0AAD9FS84_PAPLA</name>
<dbReference type="Proteomes" id="UP001182556">
    <property type="component" value="Unassembled WGS sequence"/>
</dbReference>
<dbReference type="PANTHER" id="PTHR42695">
    <property type="entry name" value="GLUTAMINE AMIDOTRANSFERASE YLR126C-RELATED"/>
    <property type="match status" value="1"/>
</dbReference>
<dbReference type="Pfam" id="PF00117">
    <property type="entry name" value="GATase"/>
    <property type="match status" value="1"/>
</dbReference>
<reference evidence="2" key="1">
    <citation type="submission" date="2023-02" db="EMBL/GenBank/DDBJ databases">
        <title>Identification and recombinant expression of a fungal hydrolase from Papiliotrema laurentii that hydrolyzes apple cutin and clears colloidal polyester polyurethane.</title>
        <authorList>
            <consortium name="DOE Joint Genome Institute"/>
            <person name="Roman V.A."/>
            <person name="Bojanowski C."/>
            <person name="Crable B.R."/>
            <person name="Wagner D.N."/>
            <person name="Hung C.S."/>
            <person name="Nadeau L.J."/>
            <person name="Schratz L."/>
            <person name="Haridas S."/>
            <person name="Pangilinan J."/>
            <person name="Lipzen A."/>
            <person name="Na H."/>
            <person name="Yan M."/>
            <person name="Ng V."/>
            <person name="Grigoriev I.V."/>
            <person name="Spatafora J.W."/>
            <person name="Barlow D."/>
            <person name="Biffinger J."/>
            <person name="Kelley-Loughnane N."/>
            <person name="Varaljay V.A."/>
            <person name="Crookes-Goodson W.J."/>
        </authorList>
    </citation>
    <scope>NUCLEOTIDE SEQUENCE</scope>
    <source>
        <strain evidence="2">5307AH</strain>
    </source>
</reference>
<evidence type="ECO:0000259" key="1">
    <source>
        <dbReference type="Pfam" id="PF00117"/>
    </source>
</evidence>
<protein>
    <submittedName>
        <fullName evidence="2">GMP synthase</fullName>
    </submittedName>
</protein>
<comment type="caution">
    <text evidence="2">The sequence shown here is derived from an EMBL/GenBank/DDBJ whole genome shotgun (WGS) entry which is preliminary data.</text>
</comment>
<evidence type="ECO:0000313" key="2">
    <source>
        <dbReference type="EMBL" id="KAK1925262.1"/>
    </source>
</evidence>
<dbReference type="SUPFAM" id="SSF52317">
    <property type="entry name" value="Class I glutamine amidotransferase-like"/>
    <property type="match status" value="1"/>
</dbReference>
<evidence type="ECO:0000313" key="3">
    <source>
        <dbReference type="Proteomes" id="UP001182556"/>
    </source>
</evidence>
<dbReference type="GO" id="GO:0005829">
    <property type="term" value="C:cytosol"/>
    <property type="evidence" value="ECO:0007669"/>
    <property type="project" value="TreeGrafter"/>
</dbReference>
<dbReference type="GO" id="GO:0005634">
    <property type="term" value="C:nucleus"/>
    <property type="evidence" value="ECO:0007669"/>
    <property type="project" value="TreeGrafter"/>
</dbReference>
<dbReference type="Gene3D" id="3.40.50.880">
    <property type="match status" value="1"/>
</dbReference>
<dbReference type="EMBL" id="JAODAN010000003">
    <property type="protein sequence ID" value="KAK1925262.1"/>
    <property type="molecule type" value="Genomic_DNA"/>
</dbReference>
<gene>
    <name evidence="2" type="ORF">DB88DRAFT_461501</name>
</gene>
<keyword evidence="3" id="KW-1185">Reference proteome</keyword>
<accession>A0AAD9FS84</accession>
<dbReference type="PANTHER" id="PTHR42695:SF4">
    <property type="entry name" value="GLUTAMINE AMIDOTRANSFERASE DOMAIN-CONTAINING PROTEIN"/>
    <property type="match status" value="1"/>
</dbReference>
<organism evidence="2 3">
    <name type="scientific">Papiliotrema laurentii</name>
    <name type="common">Cryptococcus laurentii</name>
    <dbReference type="NCBI Taxonomy" id="5418"/>
    <lineage>
        <taxon>Eukaryota</taxon>
        <taxon>Fungi</taxon>
        <taxon>Dikarya</taxon>
        <taxon>Basidiomycota</taxon>
        <taxon>Agaricomycotina</taxon>
        <taxon>Tremellomycetes</taxon>
        <taxon>Tremellales</taxon>
        <taxon>Rhynchogastremaceae</taxon>
        <taxon>Papiliotrema</taxon>
    </lineage>
</organism>
<dbReference type="InterPro" id="IPR029062">
    <property type="entry name" value="Class_I_gatase-like"/>
</dbReference>
<dbReference type="InterPro" id="IPR044992">
    <property type="entry name" value="ChyE-like"/>
</dbReference>
<proteinExistence type="predicted"/>
<dbReference type="InterPro" id="IPR017926">
    <property type="entry name" value="GATASE"/>
</dbReference>
<sequence>MAGSKRADPPVVRMIVLETDQPHPDDHDEKGSLGEILHDHFTRAGEDHDPPLGIETDQIFVVKEKGGRVPKVEEFEGVRGVLITGSMYDAHGDEEWILELLDLLRELWTTRPDLHFSGVCFGHQLLARLLGASVESTGEWELGHSTIHLTSVGKKLFQTDSDTVHLHQMHQDRVVSPPSHESAQGLLERDTPVHIWGHSDHTKVQGLYIPNRVFSTQAHMAFDQKMVKREIEMRIESGSIKGKDEEERRKAVETSHLEHDGVVVAAAILRFFHFEDDGIE</sequence>